<gene>
    <name evidence="1" type="ORF">NCTC10718_03642</name>
</gene>
<protein>
    <submittedName>
        <fullName evidence="1">Uncharacterized protein</fullName>
    </submittedName>
</protein>
<proteinExistence type="predicted"/>
<evidence type="ECO:0000313" key="2">
    <source>
        <dbReference type="Proteomes" id="UP000254332"/>
    </source>
</evidence>
<dbReference type="EMBL" id="UGWQ01000001">
    <property type="protein sequence ID" value="SUF70793.1"/>
    <property type="molecule type" value="Genomic_DNA"/>
</dbReference>
<dbReference type="Proteomes" id="UP000254332">
    <property type="component" value="Unassembled WGS sequence"/>
</dbReference>
<evidence type="ECO:0000313" key="1">
    <source>
        <dbReference type="EMBL" id="SUF70793.1"/>
    </source>
</evidence>
<accession>A0A379R362</accession>
<sequence length="180" mass="19008">MAVRGGLTRCARPAGSLLAGSSSVQLAAPVVEPRSGVLIPPVGWLYVKKKPVLSYELFFEDGGEGGIDSLRSPCGQPPRRLVVCPTGCASCRTPVGCSHPPCRVALCEKKSPYFRTSFSLKMAVRGGLTRCARPAGSLLAGSSSVQLAAPVVEPRSGVLIPPVGWLYVKKKARTFVRAFL</sequence>
<reference evidence="1 2" key="1">
    <citation type="submission" date="2018-06" db="EMBL/GenBank/DDBJ databases">
        <authorList>
            <consortium name="Pathogen Informatics"/>
            <person name="Doyle S."/>
        </authorList>
    </citation>
    <scope>NUCLEOTIDE SEQUENCE [LARGE SCALE GENOMIC DNA]</scope>
    <source>
        <strain evidence="1 2">NCTC10718</strain>
    </source>
</reference>
<organism evidence="1 2">
    <name type="scientific">Salmonella enterica</name>
    <name type="common">Salmonella choleraesuis</name>
    <dbReference type="NCBI Taxonomy" id="28901"/>
    <lineage>
        <taxon>Bacteria</taxon>
        <taxon>Pseudomonadati</taxon>
        <taxon>Pseudomonadota</taxon>
        <taxon>Gammaproteobacteria</taxon>
        <taxon>Enterobacterales</taxon>
        <taxon>Enterobacteriaceae</taxon>
        <taxon>Salmonella</taxon>
    </lineage>
</organism>
<dbReference type="AlphaFoldDB" id="A0A379R362"/>
<name>A0A379R362_SALER</name>